<evidence type="ECO:0000256" key="2">
    <source>
        <dbReference type="ARBA" id="ARBA00023002"/>
    </source>
</evidence>
<dbReference type="RefSeq" id="WP_379870203.1">
    <property type="nucleotide sequence ID" value="NZ_JBHTBH010000003.1"/>
</dbReference>
<name>A0ABW2KCF6_9ACTN</name>
<dbReference type="PRINTS" id="PR00080">
    <property type="entry name" value="SDRFAMILY"/>
</dbReference>
<comment type="caution">
    <text evidence="6">The sequence shown here is derived from an EMBL/GenBank/DDBJ whole genome shotgun (WGS) entry which is preliminary data.</text>
</comment>
<organism evidence="6 7">
    <name type="scientific">Marinactinospora rubrisoli</name>
    <dbReference type="NCBI Taxonomy" id="2715399"/>
    <lineage>
        <taxon>Bacteria</taxon>
        <taxon>Bacillati</taxon>
        <taxon>Actinomycetota</taxon>
        <taxon>Actinomycetes</taxon>
        <taxon>Streptosporangiales</taxon>
        <taxon>Nocardiopsidaceae</taxon>
        <taxon>Marinactinospora</taxon>
    </lineage>
</organism>
<keyword evidence="7" id="KW-1185">Reference proteome</keyword>
<dbReference type="SMART" id="SM00822">
    <property type="entry name" value="PKS_KR"/>
    <property type="match status" value="1"/>
</dbReference>
<evidence type="ECO:0000256" key="3">
    <source>
        <dbReference type="RuleBase" id="RU000363"/>
    </source>
</evidence>
<protein>
    <submittedName>
        <fullName evidence="6">SDR family NAD(P)-dependent oxidoreductase</fullName>
    </submittedName>
</protein>
<dbReference type="PROSITE" id="PS00061">
    <property type="entry name" value="ADH_SHORT"/>
    <property type="match status" value="1"/>
</dbReference>
<dbReference type="PANTHER" id="PTHR45024">
    <property type="entry name" value="DEHYDROGENASES, SHORT CHAIN"/>
    <property type="match status" value="1"/>
</dbReference>
<proteinExistence type="inferred from homology"/>
<dbReference type="InterPro" id="IPR002347">
    <property type="entry name" value="SDR_fam"/>
</dbReference>
<reference evidence="7" key="1">
    <citation type="journal article" date="2019" name="Int. J. Syst. Evol. Microbiol.">
        <title>The Global Catalogue of Microorganisms (GCM) 10K type strain sequencing project: providing services to taxonomists for standard genome sequencing and annotation.</title>
        <authorList>
            <consortium name="The Broad Institute Genomics Platform"/>
            <consortium name="The Broad Institute Genome Sequencing Center for Infectious Disease"/>
            <person name="Wu L."/>
            <person name="Ma J."/>
        </authorList>
    </citation>
    <scope>NUCLEOTIDE SEQUENCE [LARGE SCALE GENOMIC DNA]</scope>
    <source>
        <strain evidence="7">CGMCC 4.7382</strain>
    </source>
</reference>
<dbReference type="PRINTS" id="PR00081">
    <property type="entry name" value="GDHRDH"/>
</dbReference>
<dbReference type="InterPro" id="IPR036291">
    <property type="entry name" value="NAD(P)-bd_dom_sf"/>
</dbReference>
<dbReference type="PANTHER" id="PTHR45024:SF2">
    <property type="entry name" value="SCP2 DOMAIN-CONTAINING PROTEIN"/>
    <property type="match status" value="1"/>
</dbReference>
<evidence type="ECO:0000259" key="5">
    <source>
        <dbReference type="SMART" id="SM00822"/>
    </source>
</evidence>
<dbReference type="InterPro" id="IPR020904">
    <property type="entry name" value="Sc_DH/Rdtase_CS"/>
</dbReference>
<evidence type="ECO:0000256" key="1">
    <source>
        <dbReference type="ARBA" id="ARBA00006484"/>
    </source>
</evidence>
<feature type="region of interest" description="Disordered" evidence="4">
    <location>
        <begin position="46"/>
        <end position="86"/>
    </location>
</feature>
<dbReference type="Proteomes" id="UP001596540">
    <property type="component" value="Unassembled WGS sequence"/>
</dbReference>
<accession>A0ABW2KCF6</accession>
<dbReference type="EMBL" id="JBHTBH010000003">
    <property type="protein sequence ID" value="MFC7327749.1"/>
    <property type="molecule type" value="Genomic_DNA"/>
</dbReference>
<gene>
    <name evidence="6" type="ORF">ACFQRF_08330</name>
</gene>
<dbReference type="SUPFAM" id="SSF51735">
    <property type="entry name" value="NAD(P)-binding Rossmann-fold domains"/>
    <property type="match status" value="1"/>
</dbReference>
<keyword evidence="2" id="KW-0560">Oxidoreductase</keyword>
<feature type="domain" description="Ketoreductase" evidence="5">
    <location>
        <begin position="9"/>
        <end position="236"/>
    </location>
</feature>
<evidence type="ECO:0000256" key="4">
    <source>
        <dbReference type="SAM" id="MobiDB-lite"/>
    </source>
</evidence>
<dbReference type="InterPro" id="IPR057326">
    <property type="entry name" value="KR_dom"/>
</dbReference>
<dbReference type="Pfam" id="PF00106">
    <property type="entry name" value="adh_short"/>
    <property type="match status" value="2"/>
</dbReference>
<evidence type="ECO:0000313" key="7">
    <source>
        <dbReference type="Proteomes" id="UP001596540"/>
    </source>
</evidence>
<evidence type="ECO:0000313" key="6">
    <source>
        <dbReference type="EMBL" id="MFC7327749.1"/>
    </source>
</evidence>
<feature type="compositionally biased region" description="Basic and acidic residues" evidence="4">
    <location>
        <begin position="46"/>
        <end position="57"/>
    </location>
</feature>
<sequence length="338" mass="35243">MTDLRFDGRVALITGAGQGLGRAHALELAARGAKVVVNDVGGRVDGTVERRAGEPPERPTVPQGPAASIAEGHEATSGTRNADSAADPGSAAAVVELIRKSGGTAVADTSDVATEEGAQALVDTALDAFGRVDIVVNNAGILRDRSFKNITVAEWDAVIGVHLRGSFLVARAAFCHLREHGYGRIVNTASPSGLFGNFGQSNYAAAKMGVVGLTRALAIEGAQYDITANAIAPVAYTRMSEERFPAEVARRLAPEHVSPLVAWLAHEDCPTTGEVYTVGGGRIARVFVAEGPGVLLPGATAEDILDNWPDINAERPFVIPHSLAEHTEGHLQGGTPDR</sequence>
<comment type="similarity">
    <text evidence="1 3">Belongs to the short-chain dehydrogenases/reductases (SDR) family.</text>
</comment>
<dbReference type="InterPro" id="IPR051687">
    <property type="entry name" value="Peroxisomal_Beta-Oxidation"/>
</dbReference>
<dbReference type="Gene3D" id="3.40.50.720">
    <property type="entry name" value="NAD(P)-binding Rossmann-like Domain"/>
    <property type="match status" value="1"/>
</dbReference>